<evidence type="ECO:0000256" key="4">
    <source>
        <dbReference type="ARBA" id="ARBA00022614"/>
    </source>
</evidence>
<feature type="signal peptide" evidence="13">
    <location>
        <begin position="1"/>
        <end position="27"/>
    </location>
</feature>
<dbReference type="Pfam" id="PF08263">
    <property type="entry name" value="LRRNT_2"/>
    <property type="match status" value="1"/>
</dbReference>
<proteinExistence type="inferred from homology"/>
<feature type="transmembrane region" description="Helical" evidence="12">
    <location>
        <begin position="903"/>
        <end position="927"/>
    </location>
</feature>
<evidence type="ECO:0000256" key="7">
    <source>
        <dbReference type="ARBA" id="ARBA00022737"/>
    </source>
</evidence>
<dbReference type="SMART" id="SM00369">
    <property type="entry name" value="LRR_TYP"/>
    <property type="match status" value="10"/>
</dbReference>
<evidence type="ECO:0000256" key="3">
    <source>
        <dbReference type="ARBA" id="ARBA00022475"/>
    </source>
</evidence>
<evidence type="ECO:0000256" key="5">
    <source>
        <dbReference type="ARBA" id="ARBA00022692"/>
    </source>
</evidence>
<dbReference type="SUPFAM" id="SSF52058">
    <property type="entry name" value="L domain-like"/>
    <property type="match status" value="3"/>
</dbReference>
<dbReference type="PROSITE" id="PS51450">
    <property type="entry name" value="LRR"/>
    <property type="match status" value="2"/>
</dbReference>
<evidence type="ECO:0000256" key="13">
    <source>
        <dbReference type="SAM" id="SignalP"/>
    </source>
</evidence>
<evidence type="ECO:0000256" key="12">
    <source>
        <dbReference type="SAM" id="Phobius"/>
    </source>
</evidence>
<evidence type="ECO:0000259" key="14">
    <source>
        <dbReference type="Pfam" id="PF08263"/>
    </source>
</evidence>
<feature type="chain" id="PRO_5046612125" evidence="13">
    <location>
        <begin position="28"/>
        <end position="953"/>
    </location>
</feature>
<feature type="domain" description="Leucine-rich repeat-containing N-terminal plant-type" evidence="14">
    <location>
        <begin position="38"/>
        <end position="75"/>
    </location>
</feature>
<dbReference type="InterPro" id="IPR032675">
    <property type="entry name" value="LRR_dom_sf"/>
</dbReference>
<keyword evidence="7" id="KW-0677">Repeat</keyword>
<dbReference type="InterPro" id="IPR055414">
    <property type="entry name" value="LRR_R13L4/SHOC2-like"/>
</dbReference>
<evidence type="ECO:0000256" key="9">
    <source>
        <dbReference type="ARBA" id="ARBA00023136"/>
    </source>
</evidence>
<keyword evidence="5 12" id="KW-0812">Transmembrane</keyword>
<keyword evidence="3" id="KW-1003">Cell membrane</keyword>
<comment type="subcellular location">
    <subcellularLocation>
        <location evidence="1">Cell membrane</location>
        <topology evidence="1">Single-pass type I membrane protein</topology>
    </subcellularLocation>
</comment>
<keyword evidence="6 13" id="KW-0732">Signal</keyword>
<evidence type="ECO:0000256" key="1">
    <source>
        <dbReference type="ARBA" id="ARBA00004251"/>
    </source>
</evidence>
<dbReference type="Pfam" id="PF13855">
    <property type="entry name" value="LRR_8"/>
    <property type="match status" value="3"/>
</dbReference>
<evidence type="ECO:0000256" key="10">
    <source>
        <dbReference type="ARBA" id="ARBA00023180"/>
    </source>
</evidence>
<evidence type="ECO:0000256" key="6">
    <source>
        <dbReference type="ARBA" id="ARBA00022729"/>
    </source>
</evidence>
<evidence type="ECO:0000256" key="11">
    <source>
        <dbReference type="SAM" id="MobiDB-lite"/>
    </source>
</evidence>
<comment type="similarity">
    <text evidence="2">Belongs to the RLP family.</text>
</comment>
<dbReference type="PANTHER" id="PTHR48063">
    <property type="entry name" value="LRR RECEPTOR-LIKE KINASE"/>
    <property type="match status" value="1"/>
</dbReference>
<dbReference type="Gene3D" id="3.80.10.10">
    <property type="entry name" value="Ribonuclease Inhibitor"/>
    <property type="match status" value="6"/>
</dbReference>
<keyword evidence="8 12" id="KW-1133">Transmembrane helix</keyword>
<dbReference type="InterPro" id="IPR003591">
    <property type="entry name" value="Leu-rich_rpt_typical-subtyp"/>
</dbReference>
<sequence>MEGISISIRLLSLLLLSLFCLFPVLEANGTNVTAGCIKEEREALVRVKQGLEDPSGRLSSWIGEDCCRWKGVSCNNQTGNVVKLDLRSYGCYLNGGQDDPSNLNPSCMSGKISSSLLDLKHLNYLDLSMNNFQNIPVPEFLGSLDELSYLDLSYSNFAGLVPPHLGNLSNLRYLDLSSNSLNSSQPGIWIADLSWITHLTSLEYLNLGFVNLSMVSDHWLKAFNKLPSLTKLYLPFCELQNLPHSLPHMNFTALTVIDISSNSFQPSIPEWLFNLTSLSFLDLSYNDIRGDISVLLGGLGKCWNCSLEELYLVSNQLSGQLPSSLGFFKKLRYLYLFDNLISGPIPASVGSLLNLEGLDLSYNRLNGSIPQSMGKLTKLNALYLLQNFLEGVLSQNHFQGLRNLEYLQVSSSNKSIVFNMSSDWVPPFSLKFIKIESCNVGPTFPAWLRTQKNLSRMHINNAGISDTIPDWFWELSPQISWLDFSNNQLKGVLPNSLEFALNGNDALVDLSFNRLEGTVPFWHKVTYLNLAHNLLSGSIPTSIGRGIPSLIYLNFSGNFLNGGIPDSISEMKTLQRLDLSNNNLTGEIPEQWNHCQELLVLDLSINSLSGNIPSSIFSIPKLQWLKLNGNTFSGELSFPSVNCKDLIFLDIGENELTGKIPTWIGESLASLSELKLRSNMFSNNIPEQLCHLSHLHVLDLADNILSGPIPSCLGNLTSFRVKSSIEPVSTYQLYPFIPQMELVVKGREFNFSNILGLLNSIDLSSNNLVGTIPEEITDLLILGTLNLSNNHFTGKIPEKMGSLRQLETLDLSYNQLSGQIPPSMSSMTLLNHLNLSHNNLSGPIPSTNQFLTFNDPSIYQGNAGLCGNPLPTRCNASNSADTENQDSTGNGDSEDENEKHDEVISFSIGVGLGFVFGLLGIIGSLLLNKSWRNTYFHYIDGFLKRALAGVAKK</sequence>
<dbReference type="RefSeq" id="XP_071913933.1">
    <property type="nucleotide sequence ID" value="XM_072057832.1"/>
</dbReference>
<evidence type="ECO:0000259" key="15">
    <source>
        <dbReference type="Pfam" id="PF23598"/>
    </source>
</evidence>
<feature type="domain" description="Disease resistance R13L4/SHOC-2-like LRR" evidence="15">
    <location>
        <begin position="247"/>
        <end position="460"/>
    </location>
</feature>
<keyword evidence="4" id="KW-0433">Leucine-rich repeat</keyword>
<keyword evidence="16" id="KW-1185">Reference proteome</keyword>
<dbReference type="SUPFAM" id="SSF52047">
    <property type="entry name" value="RNI-like"/>
    <property type="match status" value="1"/>
</dbReference>
<feature type="region of interest" description="Disordered" evidence="11">
    <location>
        <begin position="876"/>
        <end position="899"/>
    </location>
</feature>
<evidence type="ECO:0000313" key="16">
    <source>
        <dbReference type="Proteomes" id="UP001652660"/>
    </source>
</evidence>
<dbReference type="PRINTS" id="PR00019">
    <property type="entry name" value="LEURICHRPT"/>
</dbReference>
<evidence type="ECO:0000256" key="8">
    <source>
        <dbReference type="ARBA" id="ARBA00022989"/>
    </source>
</evidence>
<evidence type="ECO:0000313" key="17">
    <source>
        <dbReference type="RefSeq" id="XP_071913933.1"/>
    </source>
</evidence>
<dbReference type="Proteomes" id="UP001652660">
    <property type="component" value="Chromosome 7c"/>
</dbReference>
<keyword evidence="9 12" id="KW-0472">Membrane</keyword>
<protein>
    <submittedName>
        <fullName evidence="17">Receptor-like protein EIX2</fullName>
    </submittedName>
</protein>
<dbReference type="PANTHER" id="PTHR48063:SF90">
    <property type="entry name" value="OS11G0565920 PROTEIN"/>
    <property type="match status" value="1"/>
</dbReference>
<keyword evidence="10" id="KW-0325">Glycoprotein</keyword>
<feature type="compositionally biased region" description="Polar residues" evidence="11">
    <location>
        <begin position="876"/>
        <end position="891"/>
    </location>
</feature>
<dbReference type="Pfam" id="PF23598">
    <property type="entry name" value="LRR_14"/>
    <property type="match status" value="1"/>
</dbReference>
<dbReference type="InterPro" id="IPR001611">
    <property type="entry name" value="Leu-rich_rpt"/>
</dbReference>
<dbReference type="InterPro" id="IPR013210">
    <property type="entry name" value="LRR_N_plant-typ"/>
</dbReference>
<accession>A0ABM4V331</accession>
<name>A0ABM4V331_COFAR</name>
<organism evidence="16 17">
    <name type="scientific">Coffea arabica</name>
    <name type="common">Arabian coffee</name>
    <dbReference type="NCBI Taxonomy" id="13443"/>
    <lineage>
        <taxon>Eukaryota</taxon>
        <taxon>Viridiplantae</taxon>
        <taxon>Streptophyta</taxon>
        <taxon>Embryophyta</taxon>
        <taxon>Tracheophyta</taxon>
        <taxon>Spermatophyta</taxon>
        <taxon>Magnoliopsida</taxon>
        <taxon>eudicotyledons</taxon>
        <taxon>Gunneridae</taxon>
        <taxon>Pentapetalae</taxon>
        <taxon>asterids</taxon>
        <taxon>lamiids</taxon>
        <taxon>Gentianales</taxon>
        <taxon>Rubiaceae</taxon>
        <taxon>Ixoroideae</taxon>
        <taxon>Gardenieae complex</taxon>
        <taxon>Bertiereae - Coffeeae clade</taxon>
        <taxon>Coffeeae</taxon>
        <taxon>Coffea</taxon>
    </lineage>
</organism>
<reference evidence="17" key="1">
    <citation type="submission" date="2025-08" db="UniProtKB">
        <authorList>
            <consortium name="RefSeq"/>
        </authorList>
    </citation>
    <scope>IDENTIFICATION</scope>
    <source>
        <tissue evidence="17">Leaves</tissue>
    </source>
</reference>
<gene>
    <name evidence="17" type="primary">LOC140010543</name>
</gene>
<dbReference type="InterPro" id="IPR046956">
    <property type="entry name" value="RLP23-like"/>
</dbReference>
<dbReference type="Pfam" id="PF00560">
    <property type="entry name" value="LRR_1"/>
    <property type="match status" value="3"/>
</dbReference>
<evidence type="ECO:0000256" key="2">
    <source>
        <dbReference type="ARBA" id="ARBA00009592"/>
    </source>
</evidence>
<dbReference type="GeneID" id="140010543"/>